<accession>A0A7V7UWN8</accession>
<protein>
    <recommendedName>
        <fullName evidence="10">3-isopropylmalate dehydratase small subunit</fullName>
        <ecNumber evidence="10">4.2.1.33</ecNumber>
    </recommendedName>
    <alternativeName>
        <fullName evidence="10">Alpha-IPM isomerase</fullName>
        <shortName evidence="10">IPMI</shortName>
    </alternativeName>
    <alternativeName>
        <fullName evidence="10">Isopropylmalate isomerase</fullName>
    </alternativeName>
</protein>
<evidence type="ECO:0000259" key="11">
    <source>
        <dbReference type="Pfam" id="PF00694"/>
    </source>
</evidence>
<dbReference type="InterPro" id="IPR000573">
    <property type="entry name" value="AconitaseA/IPMdHydase_ssu_swvl"/>
</dbReference>
<dbReference type="EMBL" id="WBOT01000002">
    <property type="protein sequence ID" value="KAB2334119.1"/>
    <property type="molecule type" value="Genomic_DNA"/>
</dbReference>
<dbReference type="InterPro" id="IPR050075">
    <property type="entry name" value="LeuD"/>
</dbReference>
<sequence length="193" mass="22138">MSAFTKITEKAAAFDRANVDTDQIIPKQFLKRIEKTGFGRFLFYDWRYSPDGEPNPHFELNRPENAGAKILIANENFGCGSSREHAPWALLDYGFKAIIAPSFADIFYQNCLKNGLLPVTLDAEKVAQLLQKAEHENYELTVDLENESISDITGFKAHFSIDPYWKKMLVNGWDEIEITMQLDEYITVYEKAQ</sequence>
<dbReference type="RefSeq" id="WP_151573458.1">
    <property type="nucleotide sequence ID" value="NZ_WBOT01000002.1"/>
</dbReference>
<comment type="subunit">
    <text evidence="5 10">Heterodimer of LeuC and LeuD.</text>
</comment>
<evidence type="ECO:0000256" key="10">
    <source>
        <dbReference type="HAMAP-Rule" id="MF_01031"/>
    </source>
</evidence>
<organism evidence="12 13">
    <name type="scientific">Bacillus mesophilum</name>
    <dbReference type="NCBI Taxonomy" id="1071718"/>
    <lineage>
        <taxon>Bacteria</taxon>
        <taxon>Bacillati</taxon>
        <taxon>Bacillota</taxon>
        <taxon>Bacilli</taxon>
        <taxon>Bacillales</taxon>
        <taxon>Bacillaceae</taxon>
        <taxon>Bacillus</taxon>
    </lineage>
</organism>
<comment type="caution">
    <text evidence="12">The sequence shown here is derived from an EMBL/GenBank/DDBJ whole genome shotgun (WGS) entry which is preliminary data.</text>
</comment>
<keyword evidence="6 10" id="KW-0432">Leucine biosynthesis</keyword>
<evidence type="ECO:0000256" key="3">
    <source>
        <dbReference type="ARBA" id="ARBA00004729"/>
    </source>
</evidence>
<dbReference type="GO" id="GO:0009098">
    <property type="term" value="P:L-leucine biosynthetic process"/>
    <property type="evidence" value="ECO:0007669"/>
    <property type="project" value="UniProtKB-UniRule"/>
</dbReference>
<name>A0A7V7UWN8_9BACI</name>
<dbReference type="OrthoDB" id="9777465at2"/>
<evidence type="ECO:0000313" key="13">
    <source>
        <dbReference type="Proteomes" id="UP000441354"/>
    </source>
</evidence>
<dbReference type="Pfam" id="PF00694">
    <property type="entry name" value="Aconitase_C"/>
    <property type="match status" value="1"/>
</dbReference>
<evidence type="ECO:0000256" key="8">
    <source>
        <dbReference type="ARBA" id="ARBA00023239"/>
    </source>
</evidence>
<dbReference type="EC" id="4.2.1.33" evidence="10"/>
<dbReference type="InterPro" id="IPR004431">
    <property type="entry name" value="3-IsopropMal_deHydase_ssu"/>
</dbReference>
<dbReference type="CDD" id="cd01577">
    <property type="entry name" value="IPMI_Swivel"/>
    <property type="match status" value="1"/>
</dbReference>
<dbReference type="HAMAP" id="MF_01031">
    <property type="entry name" value="LeuD_type1"/>
    <property type="match status" value="1"/>
</dbReference>
<evidence type="ECO:0000256" key="5">
    <source>
        <dbReference type="ARBA" id="ARBA00011271"/>
    </source>
</evidence>
<dbReference type="Proteomes" id="UP000441354">
    <property type="component" value="Unassembled WGS sequence"/>
</dbReference>
<reference evidence="12 13" key="1">
    <citation type="journal article" date="2014" name="Arch. Microbiol.">
        <title>Bacillus mesophilum sp. nov., strain IITR-54T, a novel 4-chlorobiphenyl dechlorinating bacterium.</title>
        <authorList>
            <person name="Manickam N."/>
            <person name="Singh N.K."/>
            <person name="Bajaj A."/>
            <person name="Kumar R.M."/>
            <person name="Kaur G."/>
            <person name="Kaur N."/>
            <person name="Bala M."/>
            <person name="Kumar A."/>
            <person name="Mayilraj S."/>
        </authorList>
    </citation>
    <scope>NUCLEOTIDE SEQUENCE [LARGE SCALE GENOMIC DNA]</scope>
    <source>
        <strain evidence="12 13">IITR-54</strain>
    </source>
</reference>
<keyword evidence="8 10" id="KW-0456">Lyase</keyword>
<dbReference type="SUPFAM" id="SSF52016">
    <property type="entry name" value="LeuD/IlvD-like"/>
    <property type="match status" value="1"/>
</dbReference>
<comment type="pathway">
    <text evidence="3 10">Amino-acid biosynthesis; L-leucine biosynthesis; L-leucine from 3-methyl-2-oxobutanoate: step 2/4.</text>
</comment>
<keyword evidence="7 10" id="KW-0028">Amino-acid biosynthesis</keyword>
<dbReference type="GO" id="GO:0003861">
    <property type="term" value="F:3-isopropylmalate dehydratase activity"/>
    <property type="evidence" value="ECO:0007669"/>
    <property type="project" value="UniProtKB-UniRule"/>
</dbReference>
<dbReference type="PANTHER" id="PTHR43345:SF5">
    <property type="entry name" value="3-ISOPROPYLMALATE DEHYDRATASE SMALL SUBUNIT"/>
    <property type="match status" value="1"/>
</dbReference>
<evidence type="ECO:0000313" key="12">
    <source>
        <dbReference type="EMBL" id="KAB2334119.1"/>
    </source>
</evidence>
<dbReference type="GO" id="GO:0009316">
    <property type="term" value="C:3-isopropylmalate dehydratase complex"/>
    <property type="evidence" value="ECO:0007669"/>
    <property type="project" value="InterPro"/>
</dbReference>
<comment type="catalytic activity">
    <reaction evidence="1 10">
        <text>(2R,3S)-3-isopropylmalate = (2S)-2-isopropylmalate</text>
        <dbReference type="Rhea" id="RHEA:32287"/>
        <dbReference type="ChEBI" id="CHEBI:1178"/>
        <dbReference type="ChEBI" id="CHEBI:35121"/>
        <dbReference type="EC" id="4.2.1.33"/>
    </reaction>
</comment>
<evidence type="ECO:0000256" key="6">
    <source>
        <dbReference type="ARBA" id="ARBA00022430"/>
    </source>
</evidence>
<dbReference type="InterPro" id="IPR033940">
    <property type="entry name" value="IPMI_Swivel"/>
</dbReference>
<dbReference type="Gene3D" id="3.20.19.10">
    <property type="entry name" value="Aconitase, domain 4"/>
    <property type="match status" value="1"/>
</dbReference>
<dbReference type="UniPathway" id="UPA00048">
    <property type="reaction ID" value="UER00071"/>
</dbReference>
<evidence type="ECO:0000256" key="9">
    <source>
        <dbReference type="ARBA" id="ARBA00023304"/>
    </source>
</evidence>
<gene>
    <name evidence="10 12" type="primary">leuD</name>
    <name evidence="12" type="ORF">F7732_08570</name>
</gene>
<feature type="domain" description="Aconitase A/isopropylmalate dehydratase small subunit swivel" evidence="11">
    <location>
        <begin position="1"/>
        <end position="123"/>
    </location>
</feature>
<evidence type="ECO:0000256" key="1">
    <source>
        <dbReference type="ARBA" id="ARBA00000491"/>
    </source>
</evidence>
<dbReference type="PANTHER" id="PTHR43345">
    <property type="entry name" value="3-ISOPROPYLMALATE DEHYDRATASE SMALL SUBUNIT 2-RELATED-RELATED"/>
    <property type="match status" value="1"/>
</dbReference>
<evidence type="ECO:0000256" key="4">
    <source>
        <dbReference type="ARBA" id="ARBA00009845"/>
    </source>
</evidence>
<proteinExistence type="inferred from homology"/>
<comment type="similarity">
    <text evidence="4 10">Belongs to the LeuD family. LeuD type 1 subfamily.</text>
</comment>
<keyword evidence="13" id="KW-1185">Reference proteome</keyword>
<evidence type="ECO:0000256" key="7">
    <source>
        <dbReference type="ARBA" id="ARBA00022605"/>
    </source>
</evidence>
<evidence type="ECO:0000256" key="2">
    <source>
        <dbReference type="ARBA" id="ARBA00002695"/>
    </source>
</evidence>
<dbReference type="NCBIfam" id="NF002458">
    <property type="entry name" value="PRK01641.1"/>
    <property type="match status" value="1"/>
</dbReference>
<dbReference type="InterPro" id="IPR015928">
    <property type="entry name" value="Aconitase/3IPM_dehydase_swvl"/>
</dbReference>
<comment type="function">
    <text evidence="2 10">Catalyzes the isomerization between 2-isopropylmalate and 3-isopropylmalate, via the formation of 2-isopropylmaleate.</text>
</comment>
<dbReference type="NCBIfam" id="TIGR00171">
    <property type="entry name" value="leuD"/>
    <property type="match status" value="1"/>
</dbReference>
<dbReference type="FunFam" id="3.20.19.10:FF:000003">
    <property type="entry name" value="3-isopropylmalate dehydratase small subunit"/>
    <property type="match status" value="1"/>
</dbReference>
<dbReference type="AlphaFoldDB" id="A0A7V7UWN8"/>
<keyword evidence="9 10" id="KW-0100">Branched-chain amino acid biosynthesis</keyword>